<sequence>MYFLRSISDDIQVAQLQFRNLTKTRMLVLGAFLACLAAVLQAAGGFLPGIGYFISPFATLPILICAMFSLPVGVMSYFLTILLLFILVPSELNVFPFTTGLLGIGIGAAFSFFKKRVSIIFVGAILLTTGIISLLYIFRFPVLGPAVSYSFSYLTTGGIFLFALFYNWLWVEIALFFFKRLRGFII</sequence>
<feature type="transmembrane region" description="Helical" evidence="1">
    <location>
        <begin position="62"/>
        <end position="88"/>
    </location>
</feature>
<dbReference type="GeneID" id="89469862"/>
<proteinExistence type="predicted"/>
<name>K6D934_SCHAZ</name>
<accession>K6D934</accession>
<dbReference type="AlphaFoldDB" id="K6D934"/>
<dbReference type="PATRIC" id="fig|1131731.3.peg.2724"/>
<dbReference type="EMBL" id="AJLR01000116">
    <property type="protein sequence ID" value="EKN64588.1"/>
    <property type="molecule type" value="Genomic_DNA"/>
</dbReference>
<organism evidence="2 3">
    <name type="scientific">Schinkia azotoformans LMG 9581</name>
    <dbReference type="NCBI Taxonomy" id="1131731"/>
    <lineage>
        <taxon>Bacteria</taxon>
        <taxon>Bacillati</taxon>
        <taxon>Bacillota</taxon>
        <taxon>Bacilli</taxon>
        <taxon>Bacillales</taxon>
        <taxon>Bacillaceae</taxon>
        <taxon>Calidifontibacillus/Schinkia group</taxon>
        <taxon>Schinkia</taxon>
    </lineage>
</organism>
<evidence type="ECO:0000313" key="3">
    <source>
        <dbReference type="Proteomes" id="UP000006315"/>
    </source>
</evidence>
<evidence type="ECO:0000256" key="1">
    <source>
        <dbReference type="SAM" id="Phobius"/>
    </source>
</evidence>
<feature type="transmembrane region" description="Helical" evidence="1">
    <location>
        <begin position="120"/>
        <end position="138"/>
    </location>
</feature>
<protein>
    <submittedName>
        <fullName evidence="2">Uncharacterized protein</fullName>
    </submittedName>
</protein>
<dbReference type="STRING" id="1131731.BAZO_13294"/>
<keyword evidence="1" id="KW-0812">Transmembrane</keyword>
<dbReference type="Proteomes" id="UP000006315">
    <property type="component" value="Unassembled WGS sequence"/>
</dbReference>
<feature type="transmembrane region" description="Helical" evidence="1">
    <location>
        <begin position="158"/>
        <end position="178"/>
    </location>
</feature>
<evidence type="ECO:0000313" key="2">
    <source>
        <dbReference type="EMBL" id="EKN64588.1"/>
    </source>
</evidence>
<gene>
    <name evidence="2" type="ORF">BAZO_13294</name>
</gene>
<keyword evidence="1" id="KW-1133">Transmembrane helix</keyword>
<feature type="transmembrane region" description="Helical" evidence="1">
    <location>
        <begin position="26"/>
        <end position="50"/>
    </location>
</feature>
<comment type="caution">
    <text evidence="2">The sequence shown here is derived from an EMBL/GenBank/DDBJ whole genome shotgun (WGS) entry which is preliminary data.</text>
</comment>
<reference evidence="2 3" key="1">
    <citation type="journal article" date="2012" name="Front. Microbiol.">
        <title>Redundancy and modularity in membrane-associated dissimilatory nitrate reduction in Bacillus.</title>
        <authorList>
            <person name="Heylen K."/>
            <person name="Keltjens J."/>
        </authorList>
    </citation>
    <scope>NUCLEOTIDE SEQUENCE [LARGE SCALE GENOMIC DNA]</scope>
    <source>
        <strain evidence="2 3">LMG 9581</strain>
    </source>
</reference>
<keyword evidence="1" id="KW-0472">Membrane</keyword>
<dbReference type="RefSeq" id="WP_003332047.1">
    <property type="nucleotide sequence ID" value="NZ_AJLR01000116.1"/>
</dbReference>
<feature type="transmembrane region" description="Helical" evidence="1">
    <location>
        <begin position="94"/>
        <end position="113"/>
    </location>
</feature>
<keyword evidence="3" id="KW-1185">Reference proteome</keyword>